<sequence>MSPALPPAVPSSAVLSPGDVKLRNGRTVDFANLDIAATAPCLRVVADAVAELLPYYGSVHRGAGALSERCTREYEQARETVADLLGCADGDTVVFTRNTTDSFNLLARALPADTTVVTFDAEHHANLLPWPRTVRLPAPRSAGEAVEALTHSLYNLGGNVLVSVTAASNVTGELWPVAELADIAHRFGARIAVDAAQLAPHSQVSLAELGADYVAFSGHKIYAPFGAGVLVGRADWLDAAPPYLAGGGASANVAADGAVRWATGPARHEAGTPNLLGAVALATALRALAGTDHRRGEEALVRRLRAGLAELPNVEELRLFPADAPRVGIVSFAVLGADPGDLAVRLGRDHGIGVRTGLFCAHPLTRQLLTEAAERLGTTAAPTQAVRASVGLGTTHEHIERLLDALQQIAQP</sequence>
<proteinExistence type="predicted"/>
<dbReference type="Proteomes" id="UP001059617">
    <property type="component" value="Chromosome"/>
</dbReference>
<dbReference type="PANTHER" id="PTHR43586">
    <property type="entry name" value="CYSTEINE DESULFURASE"/>
    <property type="match status" value="1"/>
</dbReference>
<reference evidence="4" key="1">
    <citation type="submission" date="2021-04" db="EMBL/GenBank/DDBJ databases">
        <authorList>
            <person name="Hartkoorn R.C."/>
            <person name="Beaudoing E."/>
            <person name="Hot D."/>
        </authorList>
    </citation>
    <scope>NUCLEOTIDE SEQUENCE</scope>
    <source>
        <strain evidence="4">NRRL B-16292</strain>
    </source>
</reference>
<comment type="cofactor">
    <cofactor evidence="1">
        <name>pyridoxal 5'-phosphate</name>
        <dbReference type="ChEBI" id="CHEBI:597326"/>
    </cofactor>
</comment>
<dbReference type="GO" id="GO:0008483">
    <property type="term" value="F:transaminase activity"/>
    <property type="evidence" value="ECO:0007669"/>
    <property type="project" value="UniProtKB-KW"/>
</dbReference>
<keyword evidence="4" id="KW-0032">Aminotransferase</keyword>
<dbReference type="Gene3D" id="3.40.640.10">
    <property type="entry name" value="Type I PLP-dependent aspartate aminotransferase-like (Major domain)"/>
    <property type="match status" value="1"/>
</dbReference>
<keyword evidence="5" id="KW-1185">Reference proteome</keyword>
<keyword evidence="2" id="KW-0663">Pyridoxal phosphate</keyword>
<evidence type="ECO:0000313" key="5">
    <source>
        <dbReference type="Proteomes" id="UP001059617"/>
    </source>
</evidence>
<gene>
    <name evidence="4" type="ORF">Dfulv_03850</name>
</gene>
<evidence type="ECO:0000256" key="1">
    <source>
        <dbReference type="ARBA" id="ARBA00001933"/>
    </source>
</evidence>
<dbReference type="Pfam" id="PF00266">
    <property type="entry name" value="Aminotran_5"/>
    <property type="match status" value="1"/>
</dbReference>
<dbReference type="InterPro" id="IPR015421">
    <property type="entry name" value="PyrdxlP-dep_Trfase_major"/>
</dbReference>
<evidence type="ECO:0000259" key="3">
    <source>
        <dbReference type="Pfam" id="PF00266"/>
    </source>
</evidence>
<dbReference type="InterPro" id="IPR000192">
    <property type="entry name" value="Aminotrans_V_dom"/>
</dbReference>
<evidence type="ECO:0000256" key="2">
    <source>
        <dbReference type="ARBA" id="ARBA00022898"/>
    </source>
</evidence>
<keyword evidence="4" id="KW-0808">Transferase</keyword>
<dbReference type="InterPro" id="IPR015422">
    <property type="entry name" value="PyrdxlP-dep_Trfase_small"/>
</dbReference>
<dbReference type="SUPFAM" id="SSF53383">
    <property type="entry name" value="PLP-dependent transferases"/>
    <property type="match status" value="1"/>
</dbReference>
<reference evidence="4" key="2">
    <citation type="submission" date="2022-09" db="EMBL/GenBank/DDBJ databases">
        <title>Biosynthetic gene clusters of Dactylosporangioum fulvum.</title>
        <authorList>
            <person name="Caradec T."/>
        </authorList>
    </citation>
    <scope>NUCLEOTIDE SEQUENCE</scope>
    <source>
        <strain evidence="4">NRRL B-16292</strain>
    </source>
</reference>
<dbReference type="PANTHER" id="PTHR43586:SF8">
    <property type="entry name" value="CYSTEINE DESULFURASE 1, CHLOROPLASTIC"/>
    <property type="match status" value="1"/>
</dbReference>
<evidence type="ECO:0000313" key="4">
    <source>
        <dbReference type="EMBL" id="UWP83432.1"/>
    </source>
</evidence>
<dbReference type="EMBL" id="CP073720">
    <property type="protein sequence ID" value="UWP83432.1"/>
    <property type="molecule type" value="Genomic_DNA"/>
</dbReference>
<dbReference type="Gene3D" id="3.90.1150.10">
    <property type="entry name" value="Aspartate Aminotransferase, domain 1"/>
    <property type="match status" value="1"/>
</dbReference>
<name>A0ABY5W0D4_9ACTN</name>
<organism evidence="4 5">
    <name type="scientific">Dactylosporangium fulvum</name>
    <dbReference type="NCBI Taxonomy" id="53359"/>
    <lineage>
        <taxon>Bacteria</taxon>
        <taxon>Bacillati</taxon>
        <taxon>Actinomycetota</taxon>
        <taxon>Actinomycetes</taxon>
        <taxon>Micromonosporales</taxon>
        <taxon>Micromonosporaceae</taxon>
        <taxon>Dactylosporangium</taxon>
    </lineage>
</organism>
<protein>
    <submittedName>
        <fullName evidence="4">Aminotransferase class V-fold PLP-dependent enzyme</fullName>
    </submittedName>
</protein>
<dbReference type="InterPro" id="IPR015424">
    <property type="entry name" value="PyrdxlP-dep_Trfase"/>
</dbReference>
<accession>A0ABY5W0D4</accession>
<feature type="domain" description="Aminotransferase class V" evidence="3">
    <location>
        <begin position="32"/>
        <end position="402"/>
    </location>
</feature>
<dbReference type="RefSeq" id="WP_259861221.1">
    <property type="nucleotide sequence ID" value="NZ_BAAAST010000088.1"/>
</dbReference>